<name>A0A5M3W8E1_9ACTN</name>
<dbReference type="Pfam" id="PF20271">
    <property type="entry name" value="CATASP"/>
    <property type="match status" value="1"/>
</dbReference>
<evidence type="ECO:0000313" key="3">
    <source>
        <dbReference type="Proteomes" id="UP000334990"/>
    </source>
</evidence>
<sequence length="110" mass="12345">MSDNIVTAELRVEVSAVLDAVLNWRLFPAGWNDVERCLDEMIESCAAGPMVRLSAATTRLMLLTPRRQVRTNPLELPERAPAPVRDRINTLRSWLSGDELEAARGERDDS</sequence>
<evidence type="ECO:0000259" key="1">
    <source>
        <dbReference type="Pfam" id="PF20271"/>
    </source>
</evidence>
<gene>
    <name evidence="2" type="ORF">Acor_55190</name>
</gene>
<evidence type="ECO:0000313" key="2">
    <source>
        <dbReference type="EMBL" id="GES03453.1"/>
    </source>
</evidence>
<organism evidence="2 3">
    <name type="scientific">Acrocarpospora corrugata</name>
    <dbReference type="NCBI Taxonomy" id="35763"/>
    <lineage>
        <taxon>Bacteria</taxon>
        <taxon>Bacillati</taxon>
        <taxon>Actinomycetota</taxon>
        <taxon>Actinomycetes</taxon>
        <taxon>Streptosporangiales</taxon>
        <taxon>Streptosporangiaceae</taxon>
        <taxon>Acrocarpospora</taxon>
    </lineage>
</organism>
<protein>
    <recommendedName>
        <fullName evidence="1">CATRA-Associated Small Protein domain-containing protein</fullName>
    </recommendedName>
</protein>
<feature type="domain" description="CATRA-Associated Small Protein" evidence="1">
    <location>
        <begin position="13"/>
        <end position="98"/>
    </location>
</feature>
<accession>A0A5M3W8E1</accession>
<keyword evidence="3" id="KW-1185">Reference proteome</keyword>
<proteinExistence type="predicted"/>
<dbReference type="RefSeq" id="WP_155339619.1">
    <property type="nucleotide sequence ID" value="NZ_BAAABN010000082.1"/>
</dbReference>
<comment type="caution">
    <text evidence="2">The sequence shown here is derived from an EMBL/GenBank/DDBJ whole genome shotgun (WGS) entry which is preliminary data.</text>
</comment>
<reference evidence="2 3" key="1">
    <citation type="submission" date="2019-10" db="EMBL/GenBank/DDBJ databases">
        <title>Whole genome shotgun sequence of Acrocarpospora corrugata NBRC 13972.</title>
        <authorList>
            <person name="Ichikawa N."/>
            <person name="Kimura A."/>
            <person name="Kitahashi Y."/>
            <person name="Komaki H."/>
            <person name="Oguchi A."/>
        </authorList>
    </citation>
    <scope>NUCLEOTIDE SEQUENCE [LARGE SCALE GENOMIC DNA]</scope>
    <source>
        <strain evidence="2 3">NBRC 13972</strain>
    </source>
</reference>
<dbReference type="EMBL" id="BLAD01000069">
    <property type="protein sequence ID" value="GES03453.1"/>
    <property type="molecule type" value="Genomic_DNA"/>
</dbReference>
<dbReference type="InterPro" id="IPR046924">
    <property type="entry name" value="CATASP"/>
</dbReference>
<dbReference type="AlphaFoldDB" id="A0A5M3W8E1"/>
<dbReference type="Proteomes" id="UP000334990">
    <property type="component" value="Unassembled WGS sequence"/>
</dbReference>